<dbReference type="Gene3D" id="2.40.50.140">
    <property type="entry name" value="Nucleic acid-binding proteins"/>
    <property type="match status" value="3"/>
</dbReference>
<comment type="subunit">
    <text evidence="4">Heterodimer of an alpha and a beta subunit.</text>
</comment>
<dbReference type="FunFam" id="2.40.50.140:FF:000541">
    <property type="entry name" value="Telomere-binding protein subunit alpha"/>
    <property type="match status" value="1"/>
</dbReference>
<dbReference type="AlphaFoldDB" id="A0A078A8V6"/>
<keyword evidence="6" id="KW-0779">Telomere</keyword>
<dbReference type="InterPro" id="IPR011564">
    <property type="entry name" value="Telomer_end-bd_POT1/Cdc13"/>
</dbReference>
<keyword evidence="8" id="KW-0539">Nucleus</keyword>
<dbReference type="Pfam" id="PF02765">
    <property type="entry name" value="POT1"/>
    <property type="match status" value="2"/>
</dbReference>
<dbReference type="PANTHER" id="PTHR14513">
    <property type="entry name" value="PROTECTION OF TELOMERES 1"/>
    <property type="match status" value="1"/>
</dbReference>
<feature type="region of interest" description="Disordered" evidence="10">
    <location>
        <begin position="1"/>
        <end position="30"/>
    </location>
</feature>
<dbReference type="PANTHER" id="PTHR14513:SF0">
    <property type="entry name" value="PROTECTION OF TELOMERES PROTEIN 1"/>
    <property type="match status" value="1"/>
</dbReference>
<name>A0A078A8V6_STYLE</name>
<evidence type="ECO:0000313" key="13">
    <source>
        <dbReference type="Proteomes" id="UP000039865"/>
    </source>
</evidence>
<dbReference type="SUPFAM" id="SSF50249">
    <property type="entry name" value="Nucleic acid-binding proteins"/>
    <property type="match status" value="3"/>
</dbReference>
<evidence type="ECO:0000256" key="6">
    <source>
        <dbReference type="ARBA" id="ARBA00022895"/>
    </source>
</evidence>
<evidence type="ECO:0000256" key="8">
    <source>
        <dbReference type="ARBA" id="ARBA00023242"/>
    </source>
</evidence>
<feature type="compositionally biased region" description="Basic residues" evidence="10">
    <location>
        <begin position="7"/>
        <end position="17"/>
    </location>
</feature>
<evidence type="ECO:0000256" key="5">
    <source>
        <dbReference type="ARBA" id="ARBA00022454"/>
    </source>
</evidence>
<evidence type="ECO:0000259" key="11">
    <source>
        <dbReference type="SMART" id="SM00976"/>
    </source>
</evidence>
<keyword evidence="7" id="KW-0238">DNA-binding</keyword>
<dbReference type="GO" id="GO:0010521">
    <property type="term" value="F:telomerase inhibitor activity"/>
    <property type="evidence" value="ECO:0007669"/>
    <property type="project" value="TreeGrafter"/>
</dbReference>
<dbReference type="InParanoid" id="A0A078A8V6"/>
<dbReference type="Proteomes" id="UP000039865">
    <property type="component" value="Unassembled WGS sequence"/>
</dbReference>
<dbReference type="Pfam" id="PF22236">
    <property type="entry name" value="TEBP_OB2-like"/>
    <property type="match status" value="1"/>
</dbReference>
<dbReference type="InterPro" id="IPR028389">
    <property type="entry name" value="POT1"/>
</dbReference>
<dbReference type="CDD" id="cd04497">
    <property type="entry name" value="hPOT1_OB1_like"/>
    <property type="match status" value="1"/>
</dbReference>
<proteinExistence type="inferred from homology"/>
<accession>A0A078A8V6</accession>
<dbReference type="GO" id="GO:0016233">
    <property type="term" value="P:telomere capping"/>
    <property type="evidence" value="ECO:0007669"/>
    <property type="project" value="InterPro"/>
</dbReference>
<organism evidence="12 13">
    <name type="scientific">Stylonychia lemnae</name>
    <name type="common">Ciliate</name>
    <dbReference type="NCBI Taxonomy" id="5949"/>
    <lineage>
        <taxon>Eukaryota</taxon>
        <taxon>Sar</taxon>
        <taxon>Alveolata</taxon>
        <taxon>Ciliophora</taxon>
        <taxon>Intramacronucleata</taxon>
        <taxon>Spirotrichea</taxon>
        <taxon>Stichotrichia</taxon>
        <taxon>Sporadotrichida</taxon>
        <taxon>Oxytrichidae</taxon>
        <taxon>Stylonychinae</taxon>
        <taxon>Stylonychia</taxon>
    </lineage>
</organism>
<dbReference type="GO" id="GO:0032210">
    <property type="term" value="P:regulation of telomere maintenance via telomerase"/>
    <property type="evidence" value="ECO:0007669"/>
    <property type="project" value="TreeGrafter"/>
</dbReference>
<protein>
    <recommendedName>
        <fullName evidence="9">Telomere-binding protein subunit alpha</fullName>
    </recommendedName>
</protein>
<dbReference type="GO" id="GO:0000783">
    <property type="term" value="C:nuclear telomere cap complex"/>
    <property type="evidence" value="ECO:0007669"/>
    <property type="project" value="TreeGrafter"/>
</dbReference>
<dbReference type="SMART" id="SM00976">
    <property type="entry name" value="Telo_bind"/>
    <property type="match status" value="1"/>
</dbReference>
<evidence type="ECO:0000256" key="2">
    <source>
        <dbReference type="ARBA" id="ARBA00004574"/>
    </source>
</evidence>
<dbReference type="EMBL" id="CCKQ01006654">
    <property type="protein sequence ID" value="CDW77977.1"/>
    <property type="molecule type" value="Genomic_DNA"/>
</dbReference>
<dbReference type="InterPro" id="IPR003415">
    <property type="entry name" value="Telomere-bd_alpha"/>
</dbReference>
<sequence>MSSAKRSTSRVSKKKAAPAKDGAPKKREQSTRYKYVELNKASLTSAEAQHFYGVVIDATFPYKTNQDRYICSLKVVDPSLYLKSQKGTGDASDYATLVLYAKRFEDLPIIHRIGDIIRVHRATLRLYNGQRQFNANVFYNSSWALFSTDKKSALQEIGGQEPVSDLTPFAFSGKNYTFEKSEAALLQNIRKWAVQYFQQYNVISSDMFTPLNKAQAQKGDFDVVAKILQVFELDEYTNELKLKDQSGQVFYTLALKLKFPHLRAGEVVRIRSATYDETSTQKKVLLLSHYSNIVTFVSASKLAKEIKGKVTDDKSVEKAALKQDVSLSAVVLTEVDKKHAGLPTHSLQDLFHNADTDKEISSKDTFRTQFYITRVEPVDVKEWVKSYDRKSKKASSHKGAAAKSGENIFQVQFLVKDASTQLNNNTYRILLYTQDGLGANFFNVKPDNLYKNNDARKKLEEYNELLTKFNSYVDAVVERRNGFYFIKDTRIIF</sequence>
<evidence type="ECO:0000256" key="9">
    <source>
        <dbReference type="ARBA" id="ARBA00073561"/>
    </source>
</evidence>
<evidence type="ECO:0000313" key="12">
    <source>
        <dbReference type="EMBL" id="CDW77977.1"/>
    </source>
</evidence>
<dbReference type="PIRSF" id="PIRSF015848">
    <property type="entry name" value="TEBP_alpha"/>
    <property type="match status" value="1"/>
</dbReference>
<dbReference type="OrthoDB" id="2186770at2759"/>
<reference evidence="12 13" key="1">
    <citation type="submission" date="2014-06" db="EMBL/GenBank/DDBJ databases">
        <authorList>
            <person name="Swart Estienne"/>
        </authorList>
    </citation>
    <scope>NUCLEOTIDE SEQUENCE [LARGE SCALE GENOMIC DNA]</scope>
    <source>
        <strain evidence="12 13">130c</strain>
    </source>
</reference>
<keyword evidence="13" id="KW-1185">Reference proteome</keyword>
<comment type="similarity">
    <text evidence="3">Belongs to the telombin family.</text>
</comment>
<feature type="domain" description="Telomeric single stranded DNA binding POT1/Cdc13" evidence="11">
    <location>
        <begin position="35"/>
        <end position="194"/>
    </location>
</feature>
<evidence type="ECO:0000256" key="4">
    <source>
        <dbReference type="ARBA" id="ARBA00011355"/>
    </source>
</evidence>
<comment type="subcellular location">
    <subcellularLocation>
        <location evidence="2">Chromosome</location>
        <location evidence="2">Telomere</location>
    </subcellularLocation>
    <subcellularLocation>
        <location evidence="1">Nucleus</location>
    </subcellularLocation>
</comment>
<evidence type="ECO:0000256" key="3">
    <source>
        <dbReference type="ARBA" id="ARBA00008442"/>
    </source>
</evidence>
<evidence type="ECO:0000256" key="7">
    <source>
        <dbReference type="ARBA" id="ARBA00023125"/>
    </source>
</evidence>
<evidence type="ECO:0000256" key="1">
    <source>
        <dbReference type="ARBA" id="ARBA00004123"/>
    </source>
</evidence>
<evidence type="ECO:0000256" key="10">
    <source>
        <dbReference type="SAM" id="MobiDB-lite"/>
    </source>
</evidence>
<keyword evidence="5" id="KW-0158">Chromosome</keyword>
<dbReference type="InterPro" id="IPR053979">
    <property type="entry name" value="TEBP-like_OB2"/>
</dbReference>
<dbReference type="InterPro" id="IPR012340">
    <property type="entry name" value="NA-bd_OB-fold"/>
</dbReference>
<dbReference type="GO" id="GO:0098505">
    <property type="term" value="F:G-rich strand telomeric DNA binding"/>
    <property type="evidence" value="ECO:0007669"/>
    <property type="project" value="TreeGrafter"/>
</dbReference>
<gene>
    <name evidence="12" type="primary">Contig10864.g11606</name>
    <name evidence="12" type="ORF">STYLEM_6946</name>
</gene>